<accession>A0A0F9A509</accession>
<organism evidence="1">
    <name type="scientific">marine sediment metagenome</name>
    <dbReference type="NCBI Taxonomy" id="412755"/>
    <lineage>
        <taxon>unclassified sequences</taxon>
        <taxon>metagenomes</taxon>
        <taxon>ecological metagenomes</taxon>
    </lineage>
</organism>
<protein>
    <submittedName>
        <fullName evidence="1">Uncharacterized protein</fullName>
    </submittedName>
</protein>
<name>A0A0F9A509_9ZZZZ</name>
<gene>
    <name evidence="1" type="ORF">LCGC14_2694700</name>
</gene>
<evidence type="ECO:0000313" key="1">
    <source>
        <dbReference type="EMBL" id="KKK93255.1"/>
    </source>
</evidence>
<comment type="caution">
    <text evidence="1">The sequence shown here is derived from an EMBL/GenBank/DDBJ whole genome shotgun (WGS) entry which is preliminary data.</text>
</comment>
<dbReference type="EMBL" id="LAZR01047852">
    <property type="protein sequence ID" value="KKK93255.1"/>
    <property type="molecule type" value="Genomic_DNA"/>
</dbReference>
<sequence>MTQLTKPSAGASPGALRAWDAAIMHYHAGGTRASCGLVIDRETGMGELSELLEAAKGAVVYLQRINLSLGIPVKETLQQAIAKCEGKGSE</sequence>
<proteinExistence type="predicted"/>
<reference evidence="1" key="1">
    <citation type="journal article" date="2015" name="Nature">
        <title>Complex archaea that bridge the gap between prokaryotes and eukaryotes.</title>
        <authorList>
            <person name="Spang A."/>
            <person name="Saw J.H."/>
            <person name="Jorgensen S.L."/>
            <person name="Zaremba-Niedzwiedzka K."/>
            <person name="Martijn J."/>
            <person name="Lind A.E."/>
            <person name="van Eijk R."/>
            <person name="Schleper C."/>
            <person name="Guy L."/>
            <person name="Ettema T.J."/>
        </authorList>
    </citation>
    <scope>NUCLEOTIDE SEQUENCE</scope>
</reference>
<dbReference type="AlphaFoldDB" id="A0A0F9A509"/>